<reference evidence="1" key="1">
    <citation type="journal article" date="2019" name="bioRxiv">
        <title>The Genome of the Zebra Mussel, Dreissena polymorpha: A Resource for Invasive Species Research.</title>
        <authorList>
            <person name="McCartney M.A."/>
            <person name="Auch B."/>
            <person name="Kono T."/>
            <person name="Mallez S."/>
            <person name="Zhang Y."/>
            <person name="Obille A."/>
            <person name="Becker A."/>
            <person name="Abrahante J.E."/>
            <person name="Garbe J."/>
            <person name="Badalamenti J.P."/>
            <person name="Herman A."/>
            <person name="Mangelson H."/>
            <person name="Liachko I."/>
            <person name="Sullivan S."/>
            <person name="Sone E.D."/>
            <person name="Koren S."/>
            <person name="Silverstein K.A.T."/>
            <person name="Beckman K.B."/>
            <person name="Gohl D.M."/>
        </authorList>
    </citation>
    <scope>NUCLEOTIDE SEQUENCE</scope>
    <source>
        <strain evidence="1">Duluth1</strain>
        <tissue evidence="1">Whole animal</tissue>
    </source>
</reference>
<evidence type="ECO:0000313" key="2">
    <source>
        <dbReference type="Proteomes" id="UP000828390"/>
    </source>
</evidence>
<proteinExistence type="predicted"/>
<keyword evidence="2" id="KW-1185">Reference proteome</keyword>
<name>A0A9D4D9Z6_DREPO</name>
<dbReference type="EMBL" id="JAIWYP010000011">
    <property type="protein sequence ID" value="KAH3741315.1"/>
    <property type="molecule type" value="Genomic_DNA"/>
</dbReference>
<protein>
    <submittedName>
        <fullName evidence="1">Uncharacterized protein</fullName>
    </submittedName>
</protein>
<accession>A0A9D4D9Z6</accession>
<dbReference type="AlphaFoldDB" id="A0A9D4D9Z6"/>
<reference evidence="1" key="2">
    <citation type="submission" date="2020-11" db="EMBL/GenBank/DDBJ databases">
        <authorList>
            <person name="McCartney M.A."/>
            <person name="Auch B."/>
            <person name="Kono T."/>
            <person name="Mallez S."/>
            <person name="Becker A."/>
            <person name="Gohl D.M."/>
            <person name="Silverstein K.A.T."/>
            <person name="Koren S."/>
            <person name="Bechman K.B."/>
            <person name="Herman A."/>
            <person name="Abrahante J.E."/>
            <person name="Garbe J."/>
        </authorList>
    </citation>
    <scope>NUCLEOTIDE SEQUENCE</scope>
    <source>
        <strain evidence="1">Duluth1</strain>
        <tissue evidence="1">Whole animal</tissue>
    </source>
</reference>
<gene>
    <name evidence="1" type="ORF">DPMN_048038</name>
</gene>
<sequence length="82" mass="9262">MAITNGILPTRGILTENVRRYTRYTGVRSGMSFQRHPAIGPTAKDGEKTYAPVKQVYIEGPMKTTCCIYVMFSLFQEIQNDV</sequence>
<evidence type="ECO:0000313" key="1">
    <source>
        <dbReference type="EMBL" id="KAH3741315.1"/>
    </source>
</evidence>
<dbReference type="Proteomes" id="UP000828390">
    <property type="component" value="Unassembled WGS sequence"/>
</dbReference>
<organism evidence="1 2">
    <name type="scientific">Dreissena polymorpha</name>
    <name type="common">Zebra mussel</name>
    <name type="synonym">Mytilus polymorpha</name>
    <dbReference type="NCBI Taxonomy" id="45954"/>
    <lineage>
        <taxon>Eukaryota</taxon>
        <taxon>Metazoa</taxon>
        <taxon>Spiralia</taxon>
        <taxon>Lophotrochozoa</taxon>
        <taxon>Mollusca</taxon>
        <taxon>Bivalvia</taxon>
        <taxon>Autobranchia</taxon>
        <taxon>Heteroconchia</taxon>
        <taxon>Euheterodonta</taxon>
        <taxon>Imparidentia</taxon>
        <taxon>Neoheterodontei</taxon>
        <taxon>Myida</taxon>
        <taxon>Dreissenoidea</taxon>
        <taxon>Dreissenidae</taxon>
        <taxon>Dreissena</taxon>
    </lineage>
</organism>
<comment type="caution">
    <text evidence="1">The sequence shown here is derived from an EMBL/GenBank/DDBJ whole genome shotgun (WGS) entry which is preliminary data.</text>
</comment>